<dbReference type="PANTHER" id="PTHR45786:SF74">
    <property type="entry name" value="ATP-DEPENDENT DNA HELICASE"/>
    <property type="match status" value="1"/>
</dbReference>
<dbReference type="AlphaFoldDB" id="A0A8R2D6V7"/>
<proteinExistence type="predicted"/>
<dbReference type="PANTHER" id="PTHR45786">
    <property type="entry name" value="DNA BINDING PROTEIN-LIKE"/>
    <property type="match status" value="1"/>
</dbReference>
<dbReference type="EnsemblMetazoa" id="XM_016808934.1">
    <property type="protein sequence ID" value="XP_016664423.1"/>
    <property type="gene ID" value="LOC107885316"/>
</dbReference>
<dbReference type="Pfam" id="PF14214">
    <property type="entry name" value="Helitron_like_N"/>
    <property type="match status" value="1"/>
</dbReference>
<reference evidence="3" key="1">
    <citation type="submission" date="2010-06" db="EMBL/GenBank/DDBJ databases">
        <authorList>
            <person name="Jiang H."/>
            <person name="Abraham K."/>
            <person name="Ali S."/>
            <person name="Alsbrooks S.L."/>
            <person name="Anim B.N."/>
            <person name="Anosike U.S."/>
            <person name="Attaway T."/>
            <person name="Bandaranaike D.P."/>
            <person name="Battles P.K."/>
            <person name="Bell S.N."/>
            <person name="Bell A.V."/>
            <person name="Beltran B."/>
            <person name="Bickham C."/>
            <person name="Bustamante Y."/>
            <person name="Caleb T."/>
            <person name="Canada A."/>
            <person name="Cardenas V."/>
            <person name="Carter K."/>
            <person name="Chacko J."/>
            <person name="Chandrabose M.N."/>
            <person name="Chavez D."/>
            <person name="Chavez A."/>
            <person name="Chen L."/>
            <person name="Chu H.-S."/>
            <person name="Claassen K.J."/>
            <person name="Cockrell R."/>
            <person name="Collins M."/>
            <person name="Cooper J.A."/>
            <person name="Cree A."/>
            <person name="Curry S.M."/>
            <person name="Da Y."/>
            <person name="Dao M.D."/>
            <person name="Das B."/>
            <person name="Davila M.-L."/>
            <person name="Davy-Carroll L."/>
            <person name="Denson S."/>
            <person name="Dinh H."/>
            <person name="Ebong V.E."/>
            <person name="Edwards J.R."/>
            <person name="Egan A."/>
            <person name="El-Daye J."/>
            <person name="Escobedo L."/>
            <person name="Fernandez S."/>
            <person name="Fernando P.R."/>
            <person name="Flagg N."/>
            <person name="Forbes L.D."/>
            <person name="Fowler R.G."/>
            <person name="Fu Q."/>
            <person name="Gabisi R.A."/>
            <person name="Ganer J."/>
            <person name="Garbino Pronczuk A."/>
            <person name="Garcia R.M."/>
            <person name="Garner T."/>
            <person name="Garrett T.E."/>
            <person name="Gonzalez D.A."/>
            <person name="Hamid H."/>
            <person name="Hawkins E.S."/>
            <person name="Hirani K."/>
            <person name="Hogues M.E."/>
            <person name="Hollins B."/>
            <person name="Hsiao C.-H."/>
            <person name="Jabil R."/>
            <person name="James M.L."/>
            <person name="Jhangiani S.N."/>
            <person name="Johnson B."/>
            <person name="Johnson Q."/>
            <person name="Joshi V."/>
            <person name="Kalu J.B."/>
            <person name="Kam C."/>
            <person name="Kashfia A."/>
            <person name="Keebler J."/>
            <person name="Kisamo H."/>
            <person name="Kovar C.L."/>
            <person name="Lago L.A."/>
            <person name="Lai C.-Y."/>
            <person name="Laidlaw J."/>
            <person name="Lara F."/>
            <person name="Le T.-K."/>
            <person name="Lee S.L."/>
            <person name="Legall F.H."/>
            <person name="Lemon S.J."/>
            <person name="Lewis L.R."/>
            <person name="Li B."/>
            <person name="Liu Y."/>
            <person name="Liu Y.-S."/>
            <person name="Lopez J."/>
            <person name="Lozado R.J."/>
            <person name="Lu J."/>
            <person name="Madu R.C."/>
            <person name="Maheshwari M."/>
            <person name="Maheshwari R."/>
            <person name="Malloy K."/>
            <person name="Martinez E."/>
            <person name="Mathew T."/>
            <person name="Mercado I.C."/>
            <person name="Mercado C."/>
            <person name="Meyer B."/>
            <person name="Montgomery K."/>
            <person name="Morgan M.B."/>
            <person name="Munidasa M."/>
            <person name="Nazareth L.V."/>
            <person name="Nelson J."/>
            <person name="Ng B.M."/>
            <person name="Nguyen N.B."/>
            <person name="Nguyen P.Q."/>
            <person name="Nguyen T."/>
            <person name="Obregon M."/>
            <person name="Okwuonu G.O."/>
            <person name="Onwere C.G."/>
            <person name="Orozco G."/>
            <person name="Parra A."/>
            <person name="Patel S."/>
            <person name="Patil S."/>
            <person name="Perez A."/>
            <person name="Perez Y."/>
            <person name="Pham C."/>
            <person name="Primus E.L."/>
            <person name="Pu L.-L."/>
            <person name="Puazo M."/>
            <person name="Qin X."/>
            <person name="Quiroz J.B."/>
            <person name="Reese J."/>
            <person name="Richards S."/>
            <person name="Rives C.M."/>
            <person name="Robberts R."/>
            <person name="Ruiz S.J."/>
            <person name="Ruiz M.J."/>
            <person name="Santibanez J."/>
            <person name="Schneider B.W."/>
            <person name="Sisson I."/>
            <person name="Smith M."/>
            <person name="Sodergren E."/>
            <person name="Song X.-Z."/>
            <person name="Song B.B."/>
            <person name="Summersgill H."/>
            <person name="Thelus R."/>
            <person name="Thornton R.D."/>
            <person name="Trejos Z.Y."/>
            <person name="Usmani K."/>
            <person name="Vattathil S."/>
            <person name="Villasana D."/>
            <person name="Walker D.L."/>
            <person name="Wang S."/>
            <person name="Wang K."/>
            <person name="White C.S."/>
            <person name="Williams A.C."/>
            <person name="Williamson J."/>
            <person name="Wilson K."/>
            <person name="Woghiren I.O."/>
            <person name="Woodworth J.R."/>
            <person name="Worley K.C."/>
            <person name="Wright R.A."/>
            <person name="Wu W."/>
            <person name="Young L."/>
            <person name="Zhang L."/>
            <person name="Zhang J."/>
            <person name="Zhu Y."/>
            <person name="Muzny D.M."/>
            <person name="Weinstock G."/>
            <person name="Gibbs R.A."/>
        </authorList>
    </citation>
    <scope>NUCLEOTIDE SEQUENCE [LARGE SCALE GENOMIC DNA]</scope>
    <source>
        <strain evidence="3">LSR1</strain>
    </source>
</reference>
<name>A0A8R2D6V7_ACYPI</name>
<keyword evidence="3" id="KW-1185">Reference proteome</keyword>
<dbReference type="KEGG" id="api:107885316"/>
<dbReference type="Proteomes" id="UP000007819">
    <property type="component" value="Chromosome X"/>
</dbReference>
<sequence length="233" mass="27089">MRQVWLAERALADPAAGPPRPVRMHFVEDAARDSGRNNLPTANEVAAVFVGEGGLPHRHINLVIYDTNPIDQQRRTQFIPAGSCHSDPMLYPLFFPYGEAGWHNGMLQEGPRRNNVRSRNTIREFACYRLGIRYEGNNDTKHRLFSSLHRGRSLLHMYVCDQYVQMETYNLNYIRENQRDLLTEAYQGLVDHVNRHLNIEPMAVGRRIILPSTFVGSERYNKMCYNHKYYIII</sequence>
<dbReference type="RefSeq" id="XP_016664423.1">
    <property type="nucleotide sequence ID" value="XM_016808934.1"/>
</dbReference>
<feature type="domain" description="Helitron helicase-like" evidence="1">
    <location>
        <begin position="145"/>
        <end position="226"/>
    </location>
</feature>
<reference evidence="2" key="2">
    <citation type="submission" date="2022-06" db="UniProtKB">
        <authorList>
            <consortium name="EnsemblMetazoa"/>
        </authorList>
    </citation>
    <scope>IDENTIFICATION</scope>
</reference>
<dbReference type="OrthoDB" id="6620359at2759"/>
<evidence type="ECO:0000259" key="1">
    <source>
        <dbReference type="Pfam" id="PF14214"/>
    </source>
</evidence>
<dbReference type="GeneID" id="107885316"/>
<dbReference type="InterPro" id="IPR025476">
    <property type="entry name" value="Helitron_helicase-like"/>
</dbReference>
<organism evidence="2 3">
    <name type="scientific">Acyrthosiphon pisum</name>
    <name type="common">Pea aphid</name>
    <dbReference type="NCBI Taxonomy" id="7029"/>
    <lineage>
        <taxon>Eukaryota</taxon>
        <taxon>Metazoa</taxon>
        <taxon>Ecdysozoa</taxon>
        <taxon>Arthropoda</taxon>
        <taxon>Hexapoda</taxon>
        <taxon>Insecta</taxon>
        <taxon>Pterygota</taxon>
        <taxon>Neoptera</taxon>
        <taxon>Paraneoptera</taxon>
        <taxon>Hemiptera</taxon>
        <taxon>Sternorrhyncha</taxon>
        <taxon>Aphidomorpha</taxon>
        <taxon>Aphidoidea</taxon>
        <taxon>Aphididae</taxon>
        <taxon>Macrosiphini</taxon>
        <taxon>Acyrthosiphon</taxon>
    </lineage>
</organism>
<evidence type="ECO:0000313" key="2">
    <source>
        <dbReference type="EnsemblMetazoa" id="XP_016664423.1"/>
    </source>
</evidence>
<protein>
    <recommendedName>
        <fullName evidence="1">Helitron helicase-like domain-containing protein</fullName>
    </recommendedName>
</protein>
<evidence type="ECO:0000313" key="3">
    <source>
        <dbReference type="Proteomes" id="UP000007819"/>
    </source>
</evidence>
<accession>A0A8R2D6V7</accession>